<keyword evidence="2" id="KW-1185">Reference proteome</keyword>
<gene>
    <name evidence="1" type="ORF">VSX56_19840</name>
</gene>
<dbReference type="Proteomes" id="UP001438953">
    <property type="component" value="Unassembled WGS sequence"/>
</dbReference>
<dbReference type="EMBL" id="JAYWLC010000043">
    <property type="protein sequence ID" value="MER5174008.1"/>
    <property type="molecule type" value="Genomic_DNA"/>
</dbReference>
<evidence type="ECO:0000313" key="1">
    <source>
        <dbReference type="EMBL" id="MER5174008.1"/>
    </source>
</evidence>
<protein>
    <recommendedName>
        <fullName evidence="3">Phage tail protein</fullName>
    </recommendedName>
</protein>
<evidence type="ECO:0000313" key="2">
    <source>
        <dbReference type="Proteomes" id="UP001438953"/>
    </source>
</evidence>
<sequence>MAKPTYTPPPNEAPILGDPSFAAKAQGFLGWFPVMGEYMQGMGDWIETMIGDVPSDNIAAFAHLGGAANKLPYFTGAGAMAMADLTADGRSLIGQSGVLKANGAVLGGTGIQQDAYDTTTSRVLKTGAFGLGIPAGSGGMATYDLTDFYANSSGIYFLAGAYGAPTNWGTMWVMTHSTYAKTLLYQDSGGRRMFIGRHNSDSSLTGWFEVFTENNVVGTVGYDGTKPTGAVIQTGSNANGDYTRFADGTQECWNKVSLAYEGPTLISASWTYPAAFSSIPVLQTTLNVSSLSANVGPTGLAVCGVGTPSATGTAVRLYRSAGATDFASGNSAIVHVRATGRWR</sequence>
<name>A0ABV1SM72_9RHOB</name>
<reference evidence="1 2" key="1">
    <citation type="submission" date="2024-01" db="EMBL/GenBank/DDBJ databases">
        <authorList>
            <person name="Deng Y."/>
            <person name="Su J."/>
        </authorList>
    </citation>
    <scope>NUCLEOTIDE SEQUENCE [LARGE SCALE GENOMIC DNA]</scope>
    <source>
        <strain evidence="1 2">CPCC 100088</strain>
    </source>
</reference>
<accession>A0ABV1SM72</accession>
<organism evidence="1 2">
    <name type="scientific">Thioclava kandeliae</name>
    <dbReference type="NCBI Taxonomy" id="3070818"/>
    <lineage>
        <taxon>Bacteria</taxon>
        <taxon>Pseudomonadati</taxon>
        <taxon>Pseudomonadota</taxon>
        <taxon>Alphaproteobacteria</taxon>
        <taxon>Rhodobacterales</taxon>
        <taxon>Paracoccaceae</taxon>
        <taxon>Thioclava</taxon>
    </lineage>
</organism>
<proteinExistence type="predicted"/>
<reference evidence="1 2" key="2">
    <citation type="submission" date="2024-06" db="EMBL/GenBank/DDBJ databases">
        <title>Thioclava kandeliae sp. nov. from a rhizosphere soil sample of Kandelia candel in a mangrove.</title>
        <authorList>
            <person name="Mu T."/>
        </authorList>
    </citation>
    <scope>NUCLEOTIDE SEQUENCE [LARGE SCALE GENOMIC DNA]</scope>
    <source>
        <strain evidence="1 2">CPCC 100088</strain>
    </source>
</reference>
<comment type="caution">
    <text evidence="1">The sequence shown here is derived from an EMBL/GenBank/DDBJ whole genome shotgun (WGS) entry which is preliminary data.</text>
</comment>
<evidence type="ECO:0008006" key="3">
    <source>
        <dbReference type="Google" id="ProtNLM"/>
    </source>
</evidence>
<dbReference type="RefSeq" id="WP_350939289.1">
    <property type="nucleotide sequence ID" value="NZ_JAYWLC010000043.1"/>
</dbReference>